<gene>
    <name evidence="1" type="ORF">JV16_01599</name>
</gene>
<dbReference type="PATRIC" id="fig|265546.4.peg.1596"/>
<dbReference type="AlphaFoldDB" id="A0A0D0G6S8"/>
<sequence length="56" mass="6403">MYFVISASRLMKASEVRKLCAEFRNDPALLLALELTVKQEWYKRKMASAPTLAIAQ</sequence>
<accession>A0A0D0G6S8</accession>
<comment type="caution">
    <text evidence="1">The sequence shown here is derived from an EMBL/GenBank/DDBJ whole genome shotgun (WGS) entry which is preliminary data.</text>
</comment>
<evidence type="ECO:0000313" key="1">
    <source>
        <dbReference type="EMBL" id="KIP21105.1"/>
    </source>
</evidence>
<dbReference type="Proteomes" id="UP000032047">
    <property type="component" value="Unassembled WGS sequence"/>
</dbReference>
<organism evidence="1 2">
    <name type="scientific">Anoxybacillus ayderensis</name>
    <dbReference type="NCBI Taxonomy" id="265546"/>
    <lineage>
        <taxon>Bacteria</taxon>
        <taxon>Bacillati</taxon>
        <taxon>Bacillota</taxon>
        <taxon>Bacilli</taxon>
        <taxon>Bacillales</taxon>
        <taxon>Anoxybacillaceae</taxon>
        <taxon>Anoxybacillus</taxon>
    </lineage>
</organism>
<reference evidence="1 2" key="1">
    <citation type="submission" date="2015-01" db="EMBL/GenBank/DDBJ databases">
        <title>Genome sequence of Anoxybacillus ayderensis strain AB04.</title>
        <authorList>
            <person name="Belduz A.O."/>
            <person name="Canakci S."/>
            <person name="Chan K.-G."/>
            <person name="Kahar U.M."/>
            <person name="Yaakob A.S."/>
            <person name="Chan C.S."/>
            <person name="Goh K.M."/>
        </authorList>
    </citation>
    <scope>NUCLEOTIDE SEQUENCE [LARGE SCALE GENOMIC DNA]</scope>
    <source>
        <strain evidence="1 2">AB04</strain>
    </source>
</reference>
<dbReference type="EMBL" id="JXTG01000007">
    <property type="protein sequence ID" value="KIP21105.1"/>
    <property type="molecule type" value="Genomic_DNA"/>
</dbReference>
<name>A0A0D0G6S8_9BACL</name>
<keyword evidence="2" id="KW-1185">Reference proteome</keyword>
<proteinExistence type="predicted"/>
<evidence type="ECO:0000313" key="2">
    <source>
        <dbReference type="Proteomes" id="UP000032047"/>
    </source>
</evidence>
<protein>
    <submittedName>
        <fullName evidence="1">Uncharacterized protein</fullName>
    </submittedName>
</protein>